<feature type="domain" description="Protein kinase" evidence="3">
    <location>
        <begin position="413"/>
        <end position="728"/>
    </location>
</feature>
<dbReference type="Gene3D" id="3.30.200.20">
    <property type="entry name" value="Phosphorylase Kinase, domain 1"/>
    <property type="match status" value="1"/>
</dbReference>
<dbReference type="InterPro" id="IPR051681">
    <property type="entry name" value="Ser/Thr_Kinases-Pseudokinases"/>
</dbReference>
<dbReference type="EMBL" id="GDKF01004042">
    <property type="protein sequence ID" value="JAT74580.1"/>
    <property type="molecule type" value="Transcribed_RNA"/>
</dbReference>
<dbReference type="InterPro" id="IPR001245">
    <property type="entry name" value="Ser-Thr/Tyr_kinase_cat_dom"/>
</dbReference>
<feature type="region of interest" description="Disordered" evidence="1">
    <location>
        <begin position="419"/>
        <end position="474"/>
    </location>
</feature>
<evidence type="ECO:0000256" key="1">
    <source>
        <dbReference type="SAM" id="MobiDB-lite"/>
    </source>
</evidence>
<dbReference type="SMART" id="SM00220">
    <property type="entry name" value="S_TKc"/>
    <property type="match status" value="1"/>
</dbReference>
<reference evidence="4" key="1">
    <citation type="submission" date="2015-08" db="EMBL/GenBank/DDBJ databases">
        <authorList>
            <person name="Babu N.S."/>
            <person name="Beckwith C.J."/>
            <person name="Beseler K.G."/>
            <person name="Brison A."/>
            <person name="Carone J.V."/>
            <person name="Caskin T.P."/>
            <person name="Diamond M."/>
            <person name="Durham M.E."/>
            <person name="Foxe J.M."/>
            <person name="Go M."/>
            <person name="Henderson B.A."/>
            <person name="Jones I.B."/>
            <person name="McGettigan J.A."/>
            <person name="Micheletti S.J."/>
            <person name="Nasrallah M.E."/>
            <person name="Ortiz D."/>
            <person name="Piller C.R."/>
            <person name="Privatt S.R."/>
            <person name="Schneider S.L."/>
            <person name="Sharp S."/>
            <person name="Smith T.C."/>
            <person name="Stanton J.D."/>
            <person name="Ullery H.E."/>
            <person name="Wilson R.J."/>
            <person name="Serrano M.G."/>
            <person name="Buck G."/>
            <person name="Lee V."/>
            <person name="Wang Y."/>
            <person name="Carvalho R."/>
            <person name="Voegtly L."/>
            <person name="Shi R."/>
            <person name="Duckworth R."/>
            <person name="Johnson A."/>
            <person name="Loviza R."/>
            <person name="Walstead R."/>
            <person name="Shah Z."/>
            <person name="Kiflezghi M."/>
            <person name="Wade K."/>
            <person name="Ball S.L."/>
            <person name="Bradley K.W."/>
            <person name="Asai D.J."/>
            <person name="Bowman C.A."/>
            <person name="Russell D.A."/>
            <person name="Pope W.H."/>
            <person name="Jacobs-Sera D."/>
            <person name="Hendrix R.W."/>
            <person name="Hatfull G.F."/>
        </authorList>
    </citation>
    <scope>NUCLEOTIDE SEQUENCE</scope>
</reference>
<gene>
    <name evidence="4" type="ORF">g.74754</name>
</gene>
<dbReference type="PANTHER" id="PTHR44329">
    <property type="entry name" value="SERINE/THREONINE-PROTEIN KINASE TNNI3K-RELATED"/>
    <property type="match status" value="1"/>
</dbReference>
<dbReference type="GO" id="GO:0004674">
    <property type="term" value="F:protein serine/threonine kinase activity"/>
    <property type="evidence" value="ECO:0007669"/>
    <property type="project" value="TreeGrafter"/>
</dbReference>
<feature type="transmembrane region" description="Helical" evidence="2">
    <location>
        <begin position="21"/>
        <end position="41"/>
    </location>
</feature>
<evidence type="ECO:0000256" key="2">
    <source>
        <dbReference type="SAM" id="Phobius"/>
    </source>
</evidence>
<protein>
    <recommendedName>
        <fullName evidence="3">Protein kinase domain-containing protein</fullName>
    </recommendedName>
</protein>
<dbReference type="Pfam" id="PF07714">
    <property type="entry name" value="PK_Tyr_Ser-Thr"/>
    <property type="match status" value="1"/>
</dbReference>
<dbReference type="AlphaFoldDB" id="A0A1D2A5V4"/>
<evidence type="ECO:0000313" key="4">
    <source>
        <dbReference type="EMBL" id="JAT74580.1"/>
    </source>
</evidence>
<feature type="region of interest" description="Disordered" evidence="1">
    <location>
        <begin position="91"/>
        <end position="121"/>
    </location>
</feature>
<sequence length="745" mass="77175">MRNGAIQILRSRRRSPGQATSCWMLALGVGGVLALLAALSWQRSWAAADAAASDTEECKVDGRTSRIVSDDTVDPGALTPPHARLARAISQHLSPSKSRHRPLLGQELWDGGSEGASDPDMSAHLDSVLLDESASELHLTSVDPLQRVGRGASGSVYKASWHGAPVAVKYIPCRADDARGLRAAVREVVLSKQLGHPHVVQSYDWAVLPVPTPSRPTPDRCNPASSSSPRTPPGDCPDPSCTPRSPKVSPAKADASGQPAALTLRRGPGRPRPATPSSPSPCLPATPGPDGLSPGSAPSSPAIPALHGAALRVATPTWRAMLQPHDRGSPLATQPSCSSFSDATGPSGLLLDRLRSASTAGARKLGTPSPLHLGRKGAAPTAQDVRPRLASHSSGREQACGALGEEAWWMGGAAPAAAAGEGVSPRRAGSPTAEQAGPASLPLGEQVDAAGLPGHDPPRQPVSPAESFNSDAGFGSPLKHKLAARSVAQHPRQPIFELEGWELGPHDAVLAVVMEFCDVGSLGRALSKGAYLPSAKWSADVTHRALLRTAQEVAKGMAYIHSHDIVHGDLKPANVLLTTHRVDRRGYVAKVADFGLVRNAGGCGAAGAGGLAGLPGSQAGRAGGGVALGTVAYAAPEVIAGGPATTASDVFAFGIMLWEMYHCRSVHSGVREHAVLAGVVQGTLRPVFDPGCPPAYAALAHDCWAQESWKRPTFQEVLSRLVAAEMAFRAERHAGRAASGTHAVR</sequence>
<feature type="compositionally biased region" description="Low complexity" evidence="1">
    <location>
        <begin position="288"/>
        <end position="303"/>
    </location>
</feature>
<name>A0A1D2A5V4_AUXPR</name>
<dbReference type="InterPro" id="IPR008271">
    <property type="entry name" value="Ser/Thr_kinase_AS"/>
</dbReference>
<feature type="region of interest" description="Disordered" evidence="1">
    <location>
        <begin position="323"/>
        <end position="344"/>
    </location>
</feature>
<dbReference type="GO" id="GO:0005524">
    <property type="term" value="F:ATP binding"/>
    <property type="evidence" value="ECO:0007669"/>
    <property type="project" value="InterPro"/>
</dbReference>
<keyword evidence="2" id="KW-0472">Membrane</keyword>
<dbReference type="SUPFAM" id="SSF56112">
    <property type="entry name" value="Protein kinase-like (PK-like)"/>
    <property type="match status" value="1"/>
</dbReference>
<dbReference type="InterPro" id="IPR000719">
    <property type="entry name" value="Prot_kinase_dom"/>
</dbReference>
<feature type="region of interest" description="Disordered" evidence="1">
    <location>
        <begin position="362"/>
        <end position="397"/>
    </location>
</feature>
<dbReference type="PROSITE" id="PS50011">
    <property type="entry name" value="PROTEIN_KINASE_DOM"/>
    <property type="match status" value="1"/>
</dbReference>
<feature type="compositionally biased region" description="Polar residues" evidence="1">
    <location>
        <begin position="331"/>
        <end position="344"/>
    </location>
</feature>
<feature type="compositionally biased region" description="Pro residues" evidence="1">
    <location>
        <begin position="270"/>
        <end position="287"/>
    </location>
</feature>
<dbReference type="Gene3D" id="1.10.510.10">
    <property type="entry name" value="Transferase(Phosphotransferase) domain 1"/>
    <property type="match status" value="1"/>
</dbReference>
<dbReference type="InterPro" id="IPR011009">
    <property type="entry name" value="Kinase-like_dom_sf"/>
</dbReference>
<dbReference type="PROSITE" id="PS00108">
    <property type="entry name" value="PROTEIN_KINASE_ST"/>
    <property type="match status" value="1"/>
</dbReference>
<keyword evidence="2" id="KW-1133">Transmembrane helix</keyword>
<dbReference type="PANTHER" id="PTHR44329:SF289">
    <property type="entry name" value="SERINE_THREONINE-PROTEIN KINASE VIK"/>
    <property type="match status" value="1"/>
</dbReference>
<feature type="region of interest" description="Disordered" evidence="1">
    <location>
        <begin position="211"/>
        <end position="303"/>
    </location>
</feature>
<evidence type="ECO:0000259" key="3">
    <source>
        <dbReference type="PROSITE" id="PS50011"/>
    </source>
</evidence>
<organism evidence="4">
    <name type="scientific">Auxenochlorella protothecoides</name>
    <name type="common">Green microalga</name>
    <name type="synonym">Chlorella protothecoides</name>
    <dbReference type="NCBI Taxonomy" id="3075"/>
    <lineage>
        <taxon>Eukaryota</taxon>
        <taxon>Viridiplantae</taxon>
        <taxon>Chlorophyta</taxon>
        <taxon>core chlorophytes</taxon>
        <taxon>Trebouxiophyceae</taxon>
        <taxon>Chlorellales</taxon>
        <taxon>Chlorellaceae</taxon>
        <taxon>Auxenochlorella</taxon>
    </lineage>
</organism>
<keyword evidence="2" id="KW-0812">Transmembrane</keyword>
<accession>A0A1D2A5V4</accession>
<proteinExistence type="predicted"/>